<dbReference type="Pfam" id="PF07931">
    <property type="entry name" value="CPT"/>
    <property type="match status" value="1"/>
</dbReference>
<feature type="binding site" evidence="6">
    <location>
        <begin position="10"/>
        <end position="17"/>
    </location>
    <ligand>
        <name>ATP</name>
        <dbReference type="ChEBI" id="CHEBI:30616"/>
    </ligand>
</feature>
<dbReference type="GO" id="GO:0016774">
    <property type="term" value="F:phosphotransferase activity, carboxyl group as acceptor"/>
    <property type="evidence" value="ECO:0007669"/>
    <property type="project" value="InterPro"/>
</dbReference>
<evidence type="ECO:0000256" key="3">
    <source>
        <dbReference type="ARBA" id="ARBA00022777"/>
    </source>
</evidence>
<sequence length="173" mass="18022">MAVQVIVLNGGSSSGKTGIARCLQTILPHPWLAFGIDDLVSALPATGGGIDFDADGGVTVHTAFRELERAWMAGIAATAGAGARVVVDDVFLSGVESQRRWRTALSGLSVLWVGVRCSAEVAADREVARGDRAVGMALRQAESVHTGVGYDLEVDTTHTEAMGCARIIAGFID</sequence>
<proteinExistence type="predicted"/>
<evidence type="ECO:0000313" key="7">
    <source>
        <dbReference type="EMBL" id="TWJ15945.1"/>
    </source>
</evidence>
<dbReference type="Gene3D" id="3.40.50.300">
    <property type="entry name" value="P-loop containing nucleotide triphosphate hydrolases"/>
    <property type="match status" value="1"/>
</dbReference>
<dbReference type="InterPro" id="IPR012853">
    <property type="entry name" value="CPT"/>
</dbReference>
<dbReference type="Proteomes" id="UP000321617">
    <property type="component" value="Unassembled WGS sequence"/>
</dbReference>
<feature type="active site" evidence="5">
    <location>
        <position position="37"/>
    </location>
</feature>
<dbReference type="AlphaFoldDB" id="A0A562VDK7"/>
<dbReference type="RefSeq" id="WP_244615725.1">
    <property type="nucleotide sequence ID" value="NZ_BAABIJ010000001.1"/>
</dbReference>
<evidence type="ECO:0000256" key="4">
    <source>
        <dbReference type="ARBA" id="ARBA00022840"/>
    </source>
</evidence>
<keyword evidence="4" id="KW-0067">ATP-binding</keyword>
<comment type="caution">
    <text evidence="7">The sequence shown here is derived from an EMBL/GenBank/DDBJ whole genome shotgun (WGS) entry which is preliminary data.</text>
</comment>
<gene>
    <name evidence="7" type="ORF">LX16_1665</name>
</gene>
<dbReference type="NCBIfam" id="NF033114">
    <property type="entry name" value="phos_trans_CPT"/>
    <property type="match status" value="1"/>
</dbReference>
<evidence type="ECO:0000256" key="5">
    <source>
        <dbReference type="PIRSR" id="PIRSR007531-1"/>
    </source>
</evidence>
<name>A0A562VDK7_9ACTN</name>
<dbReference type="PIRSF" id="PIRSF007531">
    <property type="entry name" value="CPT"/>
    <property type="match status" value="1"/>
</dbReference>
<keyword evidence="8" id="KW-1185">Reference proteome</keyword>
<dbReference type="PROSITE" id="PS01075">
    <property type="entry name" value="ACETATE_KINASE_1"/>
    <property type="match status" value="1"/>
</dbReference>
<dbReference type="GO" id="GO:0016301">
    <property type="term" value="F:kinase activity"/>
    <property type="evidence" value="ECO:0007669"/>
    <property type="project" value="UniProtKB-KW"/>
</dbReference>
<organism evidence="7 8">
    <name type="scientific">Stackebrandtia albiflava</name>
    <dbReference type="NCBI Taxonomy" id="406432"/>
    <lineage>
        <taxon>Bacteria</taxon>
        <taxon>Bacillati</taxon>
        <taxon>Actinomycetota</taxon>
        <taxon>Actinomycetes</taxon>
        <taxon>Glycomycetales</taxon>
        <taxon>Glycomycetaceae</taxon>
        <taxon>Stackebrandtia</taxon>
    </lineage>
</organism>
<keyword evidence="3" id="KW-0418">Kinase</keyword>
<keyword evidence="1 7" id="KW-0808">Transferase</keyword>
<reference evidence="7 8" key="1">
    <citation type="journal article" date="2013" name="Stand. Genomic Sci.">
        <title>Genomic Encyclopedia of Type Strains, Phase I: The one thousand microbial genomes (KMG-I) project.</title>
        <authorList>
            <person name="Kyrpides N.C."/>
            <person name="Woyke T."/>
            <person name="Eisen J.A."/>
            <person name="Garrity G."/>
            <person name="Lilburn T.G."/>
            <person name="Beck B.J."/>
            <person name="Whitman W.B."/>
            <person name="Hugenholtz P."/>
            <person name="Klenk H.P."/>
        </authorList>
    </citation>
    <scope>NUCLEOTIDE SEQUENCE [LARGE SCALE GENOMIC DNA]</scope>
    <source>
        <strain evidence="7 8">DSM 45044</strain>
    </source>
</reference>
<accession>A0A562VDK7</accession>
<dbReference type="GO" id="GO:0005524">
    <property type="term" value="F:ATP binding"/>
    <property type="evidence" value="ECO:0007669"/>
    <property type="project" value="UniProtKB-KW"/>
</dbReference>
<dbReference type="EMBL" id="VLLL01000005">
    <property type="protein sequence ID" value="TWJ15945.1"/>
    <property type="molecule type" value="Genomic_DNA"/>
</dbReference>
<dbReference type="InterPro" id="IPR023865">
    <property type="entry name" value="Aliphatic_acid_kinase_CS"/>
</dbReference>
<dbReference type="SUPFAM" id="SSF52540">
    <property type="entry name" value="P-loop containing nucleoside triphosphate hydrolases"/>
    <property type="match status" value="1"/>
</dbReference>
<evidence type="ECO:0000256" key="2">
    <source>
        <dbReference type="ARBA" id="ARBA00022741"/>
    </source>
</evidence>
<evidence type="ECO:0000256" key="6">
    <source>
        <dbReference type="PIRSR" id="PIRSR007531-2"/>
    </source>
</evidence>
<evidence type="ECO:0000256" key="1">
    <source>
        <dbReference type="ARBA" id="ARBA00022679"/>
    </source>
</evidence>
<evidence type="ECO:0000313" key="8">
    <source>
        <dbReference type="Proteomes" id="UP000321617"/>
    </source>
</evidence>
<keyword evidence="2" id="KW-0547">Nucleotide-binding</keyword>
<protein>
    <submittedName>
        <fullName evidence="7">Chloramphenicol 3-O phosphotransferase</fullName>
    </submittedName>
</protein>
<dbReference type="InterPro" id="IPR027417">
    <property type="entry name" value="P-loop_NTPase"/>
</dbReference>